<accession>A0AA41RQY9</accession>
<feature type="domain" description="Wall-associated receptor kinase galacturonan-binding" evidence="5">
    <location>
        <begin position="45"/>
        <end position="109"/>
    </location>
</feature>
<proteinExistence type="predicted"/>
<dbReference type="Proteomes" id="UP001177140">
    <property type="component" value="Unassembled WGS sequence"/>
</dbReference>
<sequence>MAFIHFPPAPSSGFCTIIFVLALLIRINHLPVCMPQQQNNRYNDCYRNFQCGTDVNVSFPFWGGSRPNYCGSLGYQLNCIDGDVAEMEILSQTFRVLAIDPETKVARITRKKFMDDDDADCASKYHNTTLDFALFSYAPGIVNLTLYFHCPNLNKSSLKFKCGGINSTGSGTSSASDAYFVISNTSGDSSTSMLSSSCGRSVQVSTMGSAIRELTDNPSSLPKVLKEGFDVSYVASAASRTDVEFCLNCSASGGTCGYSDTAVKSLTCFSSSVKGTYLCTPKNKVPSSSLPVCPTQ</sequence>
<organism evidence="7 8">
    <name type="scientific">Papaver nudicaule</name>
    <name type="common">Iceland poppy</name>
    <dbReference type="NCBI Taxonomy" id="74823"/>
    <lineage>
        <taxon>Eukaryota</taxon>
        <taxon>Viridiplantae</taxon>
        <taxon>Streptophyta</taxon>
        <taxon>Embryophyta</taxon>
        <taxon>Tracheophyta</taxon>
        <taxon>Spermatophyta</taxon>
        <taxon>Magnoliopsida</taxon>
        <taxon>Ranunculales</taxon>
        <taxon>Papaveraceae</taxon>
        <taxon>Papaveroideae</taxon>
        <taxon>Papaver</taxon>
    </lineage>
</organism>
<comment type="caution">
    <text evidence="7">The sequence shown here is derived from an EMBL/GenBank/DDBJ whole genome shotgun (WGS) entry which is preliminary data.</text>
</comment>
<reference evidence="7" key="1">
    <citation type="submission" date="2022-03" db="EMBL/GenBank/DDBJ databases">
        <title>A functionally conserved STORR gene fusion in Papaver species that diverged 16.8 million years ago.</title>
        <authorList>
            <person name="Catania T."/>
        </authorList>
    </citation>
    <scope>NUCLEOTIDE SEQUENCE</scope>
    <source>
        <strain evidence="7">S-191538</strain>
    </source>
</reference>
<evidence type="ECO:0000259" key="5">
    <source>
        <dbReference type="Pfam" id="PF13947"/>
    </source>
</evidence>
<dbReference type="Pfam" id="PF13947">
    <property type="entry name" value="GUB_WAK_bind"/>
    <property type="match status" value="1"/>
</dbReference>
<evidence type="ECO:0000256" key="3">
    <source>
        <dbReference type="ARBA" id="ARBA00023180"/>
    </source>
</evidence>
<feature type="domain" description="Wall-associated receptor kinase C-terminal" evidence="6">
    <location>
        <begin position="177"/>
        <end position="270"/>
    </location>
</feature>
<protein>
    <submittedName>
        <fullName evidence="7">Uncharacterized protein</fullName>
    </submittedName>
</protein>
<feature type="signal peptide" evidence="4">
    <location>
        <begin position="1"/>
        <end position="22"/>
    </location>
</feature>
<evidence type="ECO:0000259" key="6">
    <source>
        <dbReference type="Pfam" id="PF14380"/>
    </source>
</evidence>
<dbReference type="GO" id="GO:0016020">
    <property type="term" value="C:membrane"/>
    <property type="evidence" value="ECO:0007669"/>
    <property type="project" value="UniProtKB-SubCell"/>
</dbReference>
<dbReference type="EMBL" id="JAJJMA010014460">
    <property type="protein sequence ID" value="MCL7022741.1"/>
    <property type="molecule type" value="Genomic_DNA"/>
</dbReference>
<gene>
    <name evidence="7" type="ORF">MKW94_015535</name>
</gene>
<evidence type="ECO:0000256" key="2">
    <source>
        <dbReference type="ARBA" id="ARBA00022729"/>
    </source>
</evidence>
<comment type="subcellular location">
    <subcellularLocation>
        <location evidence="1">Membrane</location>
        <topology evidence="1">Single-pass membrane protein</topology>
    </subcellularLocation>
</comment>
<dbReference type="Pfam" id="PF14380">
    <property type="entry name" value="WAK_assoc"/>
    <property type="match status" value="1"/>
</dbReference>
<evidence type="ECO:0000313" key="8">
    <source>
        <dbReference type="Proteomes" id="UP001177140"/>
    </source>
</evidence>
<dbReference type="AlphaFoldDB" id="A0AA41RQY9"/>
<dbReference type="PANTHER" id="PTHR33138">
    <property type="entry name" value="OS01G0690200 PROTEIN"/>
    <property type="match status" value="1"/>
</dbReference>
<keyword evidence="8" id="KW-1185">Reference proteome</keyword>
<dbReference type="InterPro" id="IPR025287">
    <property type="entry name" value="WAK_GUB"/>
</dbReference>
<keyword evidence="2 4" id="KW-0732">Signal</keyword>
<evidence type="ECO:0000256" key="1">
    <source>
        <dbReference type="ARBA" id="ARBA00004167"/>
    </source>
</evidence>
<evidence type="ECO:0000313" key="7">
    <source>
        <dbReference type="EMBL" id="MCL7022741.1"/>
    </source>
</evidence>
<dbReference type="GO" id="GO:0030247">
    <property type="term" value="F:polysaccharide binding"/>
    <property type="evidence" value="ECO:0007669"/>
    <property type="project" value="InterPro"/>
</dbReference>
<feature type="chain" id="PRO_5041452579" evidence="4">
    <location>
        <begin position="23"/>
        <end position="296"/>
    </location>
</feature>
<dbReference type="InterPro" id="IPR032872">
    <property type="entry name" value="WAK_assoc_C"/>
</dbReference>
<evidence type="ECO:0000256" key="4">
    <source>
        <dbReference type="SAM" id="SignalP"/>
    </source>
</evidence>
<name>A0AA41RQY9_PAPNU</name>
<keyword evidence="3" id="KW-0325">Glycoprotein</keyword>
<dbReference type="PANTHER" id="PTHR33138:SF54">
    <property type="entry name" value="OS01G0690900 PROTEIN"/>
    <property type="match status" value="1"/>
</dbReference>